<accession>A0A2T2WFD0</accession>
<feature type="transmembrane region" description="Helical" evidence="1">
    <location>
        <begin position="6"/>
        <end position="23"/>
    </location>
</feature>
<organism evidence="2 3">
    <name type="scientific">Sulfobacillus acidophilus</name>
    <dbReference type="NCBI Taxonomy" id="53633"/>
    <lineage>
        <taxon>Bacteria</taxon>
        <taxon>Bacillati</taxon>
        <taxon>Bacillota</taxon>
        <taxon>Clostridia</taxon>
        <taxon>Eubacteriales</taxon>
        <taxon>Clostridiales Family XVII. Incertae Sedis</taxon>
        <taxon>Sulfobacillus</taxon>
    </lineage>
</organism>
<gene>
    <name evidence="2" type="ORF">C7B45_12935</name>
</gene>
<comment type="caution">
    <text evidence="2">The sequence shown here is derived from an EMBL/GenBank/DDBJ whole genome shotgun (WGS) entry which is preliminary data.</text>
</comment>
<keyword evidence="1" id="KW-0812">Transmembrane</keyword>
<evidence type="ECO:0000313" key="3">
    <source>
        <dbReference type="Proteomes" id="UP000241848"/>
    </source>
</evidence>
<dbReference type="EMBL" id="PXYV01000047">
    <property type="protein sequence ID" value="PSR20930.1"/>
    <property type="molecule type" value="Genomic_DNA"/>
</dbReference>
<keyword evidence="1" id="KW-0472">Membrane</keyword>
<reference evidence="2 3" key="1">
    <citation type="journal article" date="2014" name="BMC Genomics">
        <title>Comparison of environmental and isolate Sulfobacillus genomes reveals diverse carbon, sulfur, nitrogen, and hydrogen metabolisms.</title>
        <authorList>
            <person name="Justice N.B."/>
            <person name="Norman A."/>
            <person name="Brown C.T."/>
            <person name="Singh A."/>
            <person name="Thomas B.C."/>
            <person name="Banfield J.F."/>
        </authorList>
    </citation>
    <scope>NUCLEOTIDE SEQUENCE [LARGE SCALE GENOMIC DNA]</scope>
    <source>
        <strain evidence="2">AMDSBA3</strain>
    </source>
</reference>
<keyword evidence="1" id="KW-1133">Transmembrane helix</keyword>
<evidence type="ECO:0000256" key="1">
    <source>
        <dbReference type="SAM" id="Phobius"/>
    </source>
</evidence>
<dbReference type="Proteomes" id="UP000241848">
    <property type="component" value="Unassembled WGS sequence"/>
</dbReference>
<dbReference type="AlphaFoldDB" id="A0A2T2WFD0"/>
<name>A0A2T2WFD0_9FIRM</name>
<evidence type="ECO:0000313" key="2">
    <source>
        <dbReference type="EMBL" id="PSR20930.1"/>
    </source>
</evidence>
<protein>
    <submittedName>
        <fullName evidence="2">Uncharacterized protein</fullName>
    </submittedName>
</protein>
<proteinExistence type="predicted"/>
<sequence>MKSWHIVAGLCILVILVVGFFVIRKPHAQLTAKTEVAIIRRMLVASIPSISKDTLPLGQSPSPALSRKLMHREQALLHSIYAPHSPGYEANWRLFRQAWSHLTHVRNLDVRVTRFKLVSVTQNSTGASAEWQGIERYREITLPQSLTRHIVDNVQGTTVLLYKDGHWRISSGASTATPVQTH</sequence>